<accession>A0ABX1X4V6</accession>
<proteinExistence type="predicted"/>
<dbReference type="RefSeq" id="WP_171628904.1">
    <property type="nucleotide sequence ID" value="NZ_WHNY01000008.1"/>
</dbReference>
<organism evidence="2 3">
    <name type="scientific">Paenibacillus plantarum</name>
    <dbReference type="NCBI Taxonomy" id="2654975"/>
    <lineage>
        <taxon>Bacteria</taxon>
        <taxon>Bacillati</taxon>
        <taxon>Bacillota</taxon>
        <taxon>Bacilli</taxon>
        <taxon>Bacillales</taxon>
        <taxon>Paenibacillaceae</taxon>
        <taxon>Paenibacillus</taxon>
    </lineage>
</organism>
<evidence type="ECO:0000313" key="3">
    <source>
        <dbReference type="Proteomes" id="UP000653578"/>
    </source>
</evidence>
<dbReference type="EMBL" id="WHNY01000008">
    <property type="protein sequence ID" value="NOU63098.1"/>
    <property type="molecule type" value="Genomic_DNA"/>
</dbReference>
<protein>
    <submittedName>
        <fullName evidence="2">Uncharacterized protein</fullName>
    </submittedName>
</protein>
<feature type="transmembrane region" description="Helical" evidence="1">
    <location>
        <begin position="6"/>
        <end position="24"/>
    </location>
</feature>
<feature type="transmembrane region" description="Helical" evidence="1">
    <location>
        <begin position="31"/>
        <end position="50"/>
    </location>
</feature>
<name>A0ABX1X4V6_9BACL</name>
<reference evidence="2 3" key="1">
    <citation type="submission" date="2019-10" db="EMBL/GenBank/DDBJ databases">
        <title>Description of Paenibacillus humi sp. nov.</title>
        <authorList>
            <person name="Carlier A."/>
            <person name="Qi S."/>
        </authorList>
    </citation>
    <scope>NUCLEOTIDE SEQUENCE [LARGE SCALE GENOMIC DNA]</scope>
    <source>
        <strain evidence="2 3">LMG 31461</strain>
    </source>
</reference>
<keyword evidence="1" id="KW-0472">Membrane</keyword>
<keyword evidence="1" id="KW-1133">Transmembrane helix</keyword>
<keyword evidence="3" id="KW-1185">Reference proteome</keyword>
<sequence length="77" mass="8741">MIWSLIIVLVSLWALKVQISLLKAKKQHREIWFFILSLSISALMSIAVSLKLPLLNPLDVITYVFSPMGKMITTLLT</sequence>
<keyword evidence="1" id="KW-0812">Transmembrane</keyword>
<dbReference type="Proteomes" id="UP000653578">
    <property type="component" value="Unassembled WGS sequence"/>
</dbReference>
<evidence type="ECO:0000256" key="1">
    <source>
        <dbReference type="SAM" id="Phobius"/>
    </source>
</evidence>
<evidence type="ECO:0000313" key="2">
    <source>
        <dbReference type="EMBL" id="NOU63098.1"/>
    </source>
</evidence>
<comment type="caution">
    <text evidence="2">The sequence shown here is derived from an EMBL/GenBank/DDBJ whole genome shotgun (WGS) entry which is preliminary data.</text>
</comment>
<gene>
    <name evidence="2" type="ORF">GC096_03420</name>
</gene>